<evidence type="ECO:0000313" key="4">
    <source>
        <dbReference type="EMBL" id="PIV43750.1"/>
    </source>
</evidence>
<dbReference type="SUPFAM" id="SSF53335">
    <property type="entry name" value="S-adenosyl-L-methionine-dependent methyltransferases"/>
    <property type="match status" value="1"/>
</dbReference>
<organism evidence="4 5">
    <name type="scientific">Candidatus Nealsonbacteria bacterium CG02_land_8_20_14_3_00_40_11</name>
    <dbReference type="NCBI Taxonomy" id="1974700"/>
    <lineage>
        <taxon>Bacteria</taxon>
        <taxon>Candidatus Nealsoniibacteriota</taxon>
    </lineage>
</organism>
<comment type="caution">
    <text evidence="4">The sequence shown here is derived from an EMBL/GenBank/DDBJ whole genome shotgun (WGS) entry which is preliminary data.</text>
</comment>
<accession>A0A2M7D8R8</accession>
<dbReference type="GO" id="GO:0008168">
    <property type="term" value="F:methyltransferase activity"/>
    <property type="evidence" value="ECO:0007669"/>
    <property type="project" value="UniProtKB-KW"/>
</dbReference>
<dbReference type="InterPro" id="IPR051052">
    <property type="entry name" value="Diverse_substrate_MTase"/>
</dbReference>
<name>A0A2M7D8R8_9BACT</name>
<dbReference type="Gene3D" id="3.40.50.150">
    <property type="entry name" value="Vaccinia Virus protein VP39"/>
    <property type="match status" value="1"/>
</dbReference>
<dbReference type="PANTHER" id="PTHR44942">
    <property type="entry name" value="METHYLTRANSF_11 DOMAIN-CONTAINING PROTEIN"/>
    <property type="match status" value="1"/>
</dbReference>
<keyword evidence="2" id="KW-0808">Transferase</keyword>
<evidence type="ECO:0000256" key="1">
    <source>
        <dbReference type="ARBA" id="ARBA00022603"/>
    </source>
</evidence>
<dbReference type="PANTHER" id="PTHR44942:SF4">
    <property type="entry name" value="METHYLTRANSFERASE TYPE 11 DOMAIN-CONTAINING PROTEIN"/>
    <property type="match status" value="1"/>
</dbReference>
<dbReference type="Proteomes" id="UP000230304">
    <property type="component" value="Unassembled WGS sequence"/>
</dbReference>
<sequence>MKGNTKKFDSELYSGTHEYYAKYRPSISGKIIDIIVKHFDIKPSDRILDIGCGTGQVAIAMEGKCREMVCIDPDPEMLKWAKKATKNSKIKLTWINCRAEDLRIIKKKLGTFKVATICRGFHWMNQEQLLNDLDDLINKDGGIAIFSDRSLWTGQEEWQRAVKKIVQKYLGEERRAGKGKFKESEEPWDNIIARSVFRFIKIHDVPIVRNWDIESIMGYLFSTSFAAPYLFGDQVDKFKEETKSTLLSINPKGVFQENAVWSIALGSKKSRE</sequence>
<evidence type="ECO:0000313" key="5">
    <source>
        <dbReference type="Proteomes" id="UP000230304"/>
    </source>
</evidence>
<dbReference type="AlphaFoldDB" id="A0A2M7D8R8"/>
<evidence type="ECO:0000256" key="2">
    <source>
        <dbReference type="ARBA" id="ARBA00022679"/>
    </source>
</evidence>
<feature type="domain" description="Methyltransferase" evidence="3">
    <location>
        <begin position="47"/>
        <end position="141"/>
    </location>
</feature>
<dbReference type="GO" id="GO:0032259">
    <property type="term" value="P:methylation"/>
    <property type="evidence" value="ECO:0007669"/>
    <property type="project" value="UniProtKB-KW"/>
</dbReference>
<keyword evidence="1" id="KW-0489">Methyltransferase</keyword>
<reference evidence="5" key="1">
    <citation type="submission" date="2017-09" db="EMBL/GenBank/DDBJ databases">
        <title>Depth-based differentiation of microbial function through sediment-hosted aquifers and enrichment of novel symbionts in the deep terrestrial subsurface.</title>
        <authorList>
            <person name="Probst A.J."/>
            <person name="Ladd B."/>
            <person name="Jarett J.K."/>
            <person name="Geller-Mcgrath D.E."/>
            <person name="Sieber C.M.K."/>
            <person name="Emerson J.B."/>
            <person name="Anantharaman K."/>
            <person name="Thomas B.C."/>
            <person name="Malmstrom R."/>
            <person name="Stieglmeier M."/>
            <person name="Klingl A."/>
            <person name="Woyke T."/>
            <person name="Ryan C.M."/>
            <person name="Banfield J.F."/>
        </authorList>
    </citation>
    <scope>NUCLEOTIDE SEQUENCE [LARGE SCALE GENOMIC DNA]</scope>
</reference>
<dbReference type="InterPro" id="IPR041698">
    <property type="entry name" value="Methyltransf_25"/>
</dbReference>
<protein>
    <recommendedName>
        <fullName evidence="3">Methyltransferase domain-containing protein</fullName>
    </recommendedName>
</protein>
<evidence type="ECO:0000259" key="3">
    <source>
        <dbReference type="Pfam" id="PF13649"/>
    </source>
</evidence>
<dbReference type="EMBL" id="PEUA01000003">
    <property type="protein sequence ID" value="PIV43750.1"/>
    <property type="molecule type" value="Genomic_DNA"/>
</dbReference>
<gene>
    <name evidence="4" type="ORF">COS26_00080</name>
</gene>
<proteinExistence type="predicted"/>
<dbReference type="Pfam" id="PF13649">
    <property type="entry name" value="Methyltransf_25"/>
    <property type="match status" value="1"/>
</dbReference>
<dbReference type="InterPro" id="IPR029063">
    <property type="entry name" value="SAM-dependent_MTases_sf"/>
</dbReference>
<dbReference type="CDD" id="cd02440">
    <property type="entry name" value="AdoMet_MTases"/>
    <property type="match status" value="1"/>
</dbReference>